<keyword evidence="5" id="KW-0378">Hydrolase</keyword>
<comment type="caution">
    <text evidence="5">The sequence shown here is derived from an EMBL/GenBank/DDBJ whole genome shotgun (WGS) entry which is preliminary data.</text>
</comment>
<organism evidence="5 6">
    <name type="scientific">Sulfitobacter geojensis</name>
    <dbReference type="NCBI Taxonomy" id="1342299"/>
    <lineage>
        <taxon>Bacteria</taxon>
        <taxon>Pseudomonadati</taxon>
        <taxon>Pseudomonadota</taxon>
        <taxon>Alphaproteobacteria</taxon>
        <taxon>Rhodobacterales</taxon>
        <taxon>Roseobacteraceae</taxon>
        <taxon>Sulfitobacter</taxon>
    </lineage>
</organism>
<dbReference type="Pfam" id="PF00561">
    <property type="entry name" value="Abhydrolase_1"/>
    <property type="match status" value="1"/>
</dbReference>
<evidence type="ECO:0000256" key="3">
    <source>
        <dbReference type="ARBA" id="ARBA00022490"/>
    </source>
</evidence>
<dbReference type="PANTHER" id="PTHR15913:SF0">
    <property type="entry name" value="MASPARDIN"/>
    <property type="match status" value="1"/>
</dbReference>
<dbReference type="RefSeq" id="WP_203242989.1">
    <property type="nucleotide sequence ID" value="NZ_JAFBRH010000004.1"/>
</dbReference>
<proteinExistence type="predicted"/>
<comment type="subcellular location">
    <subcellularLocation>
        <location evidence="1">Cytoplasm</location>
    </subcellularLocation>
</comment>
<dbReference type="InterPro" id="IPR000073">
    <property type="entry name" value="AB_hydrolase_1"/>
</dbReference>
<dbReference type="Proteomes" id="UP000732193">
    <property type="component" value="Unassembled WGS sequence"/>
</dbReference>
<evidence type="ECO:0000313" key="6">
    <source>
        <dbReference type="Proteomes" id="UP000732193"/>
    </source>
</evidence>
<feature type="domain" description="AB hydrolase-1" evidence="4">
    <location>
        <begin position="37"/>
        <end position="158"/>
    </location>
</feature>
<dbReference type="InterPro" id="IPR026151">
    <property type="entry name" value="Maspardin"/>
</dbReference>
<name>A0AAE2W065_9RHOB</name>
<reference evidence="5 6" key="1">
    <citation type="submission" date="2021-01" db="EMBL/GenBank/DDBJ databases">
        <title>Diatom-associated Roseobacters Show Island Model of Population Structure.</title>
        <authorList>
            <person name="Qu L."/>
            <person name="Feng X."/>
            <person name="Chen Y."/>
            <person name="Li L."/>
            <person name="Wang X."/>
            <person name="Hu Z."/>
            <person name="Wang H."/>
            <person name="Luo H."/>
        </authorList>
    </citation>
    <scope>NUCLEOTIDE SEQUENCE [LARGE SCALE GENOMIC DNA]</scope>
    <source>
        <strain evidence="5 6">TR60-84</strain>
    </source>
</reference>
<dbReference type="PANTHER" id="PTHR15913">
    <property type="entry name" value="ACID CLUSTER PROTEIN 33"/>
    <property type="match status" value="1"/>
</dbReference>
<evidence type="ECO:0000256" key="1">
    <source>
        <dbReference type="ARBA" id="ARBA00004496"/>
    </source>
</evidence>
<dbReference type="EMBL" id="JAFBRM010000004">
    <property type="protein sequence ID" value="MBM1715106.1"/>
    <property type="molecule type" value="Genomic_DNA"/>
</dbReference>
<dbReference type="SUPFAM" id="SSF53474">
    <property type="entry name" value="alpha/beta-Hydrolases"/>
    <property type="match status" value="1"/>
</dbReference>
<evidence type="ECO:0000313" key="5">
    <source>
        <dbReference type="EMBL" id="MBM1715106.1"/>
    </source>
</evidence>
<sequence length="283" mass="31062">MTNALIAERDRFSAQYPEQRIDLNGRDWGYLDIGAGPVLFLIPGTLGRGDIFWQQINALKGRLRIIAPSYPATGGVAQWCEDIIALMDHLSIDTASILGSSLGGYLAQFIAGKYPQRMDRLIAANTLHATAGIDQRPPYSSDLEAGPIEELRAGFGRGLEGWRAAHPEQSDLVDLLLMEVGGRILEPELRRRLAAIKNGPELPPLGLPSQKVFTIDAADDPLIPPEMRDAVRARLTPCTAYRYLSGGHFPYIARPDTYTALLEQVMGLEVTGPDWGAEAERFL</sequence>
<keyword evidence="6" id="KW-1185">Reference proteome</keyword>
<accession>A0AAE2W065</accession>
<dbReference type="GO" id="GO:0005737">
    <property type="term" value="C:cytoplasm"/>
    <property type="evidence" value="ECO:0007669"/>
    <property type="project" value="UniProtKB-SubCell"/>
</dbReference>
<evidence type="ECO:0000259" key="4">
    <source>
        <dbReference type="Pfam" id="PF00561"/>
    </source>
</evidence>
<keyword evidence="3" id="KW-0963">Cytoplasm</keyword>
<dbReference type="AlphaFoldDB" id="A0AAE2W065"/>
<dbReference type="GO" id="GO:0016787">
    <property type="term" value="F:hydrolase activity"/>
    <property type="evidence" value="ECO:0007669"/>
    <property type="project" value="UniProtKB-KW"/>
</dbReference>
<protein>
    <recommendedName>
        <fullName evidence="2">Maspardin</fullName>
    </recommendedName>
</protein>
<evidence type="ECO:0000256" key="2">
    <source>
        <dbReference type="ARBA" id="ARBA00020148"/>
    </source>
</evidence>
<dbReference type="InterPro" id="IPR029058">
    <property type="entry name" value="AB_hydrolase_fold"/>
</dbReference>
<gene>
    <name evidence="5" type="ORF">JQV55_16160</name>
</gene>
<dbReference type="Gene3D" id="3.40.50.1820">
    <property type="entry name" value="alpha/beta hydrolase"/>
    <property type="match status" value="1"/>
</dbReference>